<evidence type="ECO:0000313" key="3">
    <source>
        <dbReference type="Proteomes" id="UP000679008"/>
    </source>
</evidence>
<name>A0ABS5D0E4_9FLAO</name>
<sequence length="178" mass="20764">MITEKEYRDLAIEFGYPLARVKSIDLVESNGEGFDRKTGKIKIQFEPHYFKRISRYVTGLWSLNKVDVQSKEWAAFNDAFKKNPKAAMESTSIGRMQVMGENWKRLGFKSVNAMWDFAKVSERNQLWLGLKFIATNARLHQAVINGNHKMIAYYYNGKNYWIKGYDKKLKNAENNFAT</sequence>
<dbReference type="Pfam" id="PF11860">
    <property type="entry name" value="Muramidase"/>
    <property type="match status" value="1"/>
</dbReference>
<dbReference type="RefSeq" id="WP_210788033.1">
    <property type="nucleotide sequence ID" value="NZ_JAGPXB010000001.1"/>
</dbReference>
<dbReference type="EMBL" id="JAGPXB010000001">
    <property type="protein sequence ID" value="MBQ0907488.1"/>
    <property type="molecule type" value="Genomic_DNA"/>
</dbReference>
<reference evidence="2 3" key="1">
    <citation type="submission" date="2021-04" db="EMBL/GenBank/DDBJ databases">
        <title>Description of novel Flavobacterium sp. F-328.</title>
        <authorList>
            <person name="Saticioglu I.B."/>
        </authorList>
    </citation>
    <scope>NUCLEOTIDE SEQUENCE [LARGE SCALE GENOMIC DNA]</scope>
    <source>
        <strain evidence="2 3">F-328</strain>
    </source>
</reference>
<gene>
    <name evidence="2" type="ORF">KBJ98_02100</name>
</gene>
<accession>A0ABS5D0E4</accession>
<dbReference type="Proteomes" id="UP000679008">
    <property type="component" value="Unassembled WGS sequence"/>
</dbReference>
<evidence type="ECO:0000313" key="2">
    <source>
        <dbReference type="EMBL" id="MBQ0907488.1"/>
    </source>
</evidence>
<keyword evidence="3" id="KW-1185">Reference proteome</keyword>
<organism evidence="2 3">
    <name type="scientific">Flavobacterium erciyesense</name>
    <dbReference type="NCBI Taxonomy" id="2825842"/>
    <lineage>
        <taxon>Bacteria</taxon>
        <taxon>Pseudomonadati</taxon>
        <taxon>Bacteroidota</taxon>
        <taxon>Flavobacteriia</taxon>
        <taxon>Flavobacteriales</taxon>
        <taxon>Flavobacteriaceae</taxon>
        <taxon>Flavobacterium</taxon>
    </lineage>
</organism>
<proteinExistence type="predicted"/>
<dbReference type="InterPro" id="IPR024408">
    <property type="entry name" value="Muramidase"/>
</dbReference>
<evidence type="ECO:0000259" key="1">
    <source>
        <dbReference type="Pfam" id="PF11860"/>
    </source>
</evidence>
<feature type="domain" description="N-acetylmuramidase" evidence="1">
    <location>
        <begin position="18"/>
        <end position="175"/>
    </location>
</feature>
<comment type="caution">
    <text evidence="2">The sequence shown here is derived from an EMBL/GenBank/DDBJ whole genome shotgun (WGS) entry which is preliminary data.</text>
</comment>
<protein>
    <submittedName>
        <fullName evidence="2">DUF3380 domain-containing protein</fullName>
    </submittedName>
</protein>